<keyword evidence="15" id="KW-1185">Reference proteome</keyword>
<evidence type="ECO:0000313" key="15">
    <source>
        <dbReference type="Proteomes" id="UP001058120"/>
    </source>
</evidence>
<dbReference type="EMBL" id="CP065938">
    <property type="protein sequence ID" value="UWX06192.1"/>
    <property type="molecule type" value="Genomic_DNA"/>
</dbReference>
<comment type="catalytic activity">
    <reaction evidence="11">
        <text>L-homoserine + NADP(+) = L-aspartate 4-semialdehyde + NADPH + H(+)</text>
        <dbReference type="Rhea" id="RHEA:15761"/>
        <dbReference type="ChEBI" id="CHEBI:15378"/>
        <dbReference type="ChEBI" id="CHEBI:57476"/>
        <dbReference type="ChEBI" id="CHEBI:57783"/>
        <dbReference type="ChEBI" id="CHEBI:58349"/>
        <dbReference type="ChEBI" id="CHEBI:537519"/>
        <dbReference type="EC" id="1.1.1.3"/>
    </reaction>
</comment>
<evidence type="ECO:0000256" key="1">
    <source>
        <dbReference type="ARBA" id="ARBA00005056"/>
    </source>
</evidence>
<protein>
    <recommendedName>
        <fullName evidence="5 11">Homoserine dehydrogenase</fullName>
        <ecNumber evidence="4 11">1.1.1.3</ecNumber>
    </recommendedName>
</protein>
<keyword evidence="6 11" id="KW-0028">Amino-acid biosynthesis</keyword>
<evidence type="ECO:0000256" key="6">
    <source>
        <dbReference type="ARBA" id="ARBA00022605"/>
    </source>
</evidence>
<dbReference type="InterPro" id="IPR005106">
    <property type="entry name" value="Asp/hSer_DH_NAD-bd"/>
</dbReference>
<dbReference type="Gene3D" id="3.40.50.720">
    <property type="entry name" value="NAD(P)-binding Rossmann-like Domain"/>
    <property type="match status" value="1"/>
</dbReference>
<comment type="pathway">
    <text evidence="2 11">Amino-acid biosynthesis; L-methionine biosynthesis via de novo pathway; L-homoserine from L-aspartate: step 3/3.</text>
</comment>
<evidence type="ECO:0000256" key="7">
    <source>
        <dbReference type="ARBA" id="ARBA00022697"/>
    </source>
</evidence>
<evidence type="ECO:0000256" key="3">
    <source>
        <dbReference type="ARBA" id="ARBA00006753"/>
    </source>
</evidence>
<dbReference type="PROSITE" id="PS51671">
    <property type="entry name" value="ACT"/>
    <property type="match status" value="1"/>
</dbReference>
<reference evidence="14" key="1">
    <citation type="submission" date="2020-12" db="EMBL/GenBank/DDBJ databases">
        <title>Taurinivorans muris gen. nov., sp. nov., fundamental and realized metabolic niche of a ubiquitous sulfidogenic bacterium in the murine intestine.</title>
        <authorList>
            <person name="Ye H."/>
            <person name="Hanson B.T."/>
            <person name="Loy A."/>
        </authorList>
    </citation>
    <scope>NUCLEOTIDE SEQUENCE</scope>
    <source>
        <strain evidence="14">LT0009</strain>
    </source>
</reference>
<dbReference type="SUPFAM" id="SSF51735">
    <property type="entry name" value="NAD(P)-binding Rossmann-fold domains"/>
    <property type="match status" value="1"/>
</dbReference>
<dbReference type="PANTHER" id="PTHR43331:SF1">
    <property type="entry name" value="HOMOSERINE DEHYDROGENASE"/>
    <property type="match status" value="1"/>
</dbReference>
<proteinExistence type="inferred from homology"/>
<gene>
    <name evidence="14" type="ORF">JBF11_02425</name>
</gene>
<dbReference type="Gene3D" id="3.30.70.260">
    <property type="match status" value="1"/>
</dbReference>
<keyword evidence="7 11" id="KW-0791">Threonine biosynthesis</keyword>
<dbReference type="SUPFAM" id="SSF55347">
    <property type="entry name" value="Glyceraldehyde-3-phosphate dehydrogenase-like, C-terminal domain"/>
    <property type="match status" value="1"/>
</dbReference>
<evidence type="ECO:0000256" key="4">
    <source>
        <dbReference type="ARBA" id="ARBA00013213"/>
    </source>
</evidence>
<comment type="pathway">
    <text evidence="1 11">Amino-acid biosynthesis; L-threonine biosynthesis; L-threonine from L-aspartate: step 3/5.</text>
</comment>
<dbReference type="CDD" id="cd04881">
    <property type="entry name" value="ACT_HSDH-Hom"/>
    <property type="match status" value="1"/>
</dbReference>
<dbReference type="Proteomes" id="UP001058120">
    <property type="component" value="Chromosome"/>
</dbReference>
<evidence type="ECO:0000259" key="13">
    <source>
        <dbReference type="PROSITE" id="PS51671"/>
    </source>
</evidence>
<sequence>MAVSKDLVIGLAGLGTVGSGLVQLLKNNAAEIEQRTGKKIFVKYVAVRNIDVKREIPKEAQLINDPLLMAEDPEVQVIVELIGGTTLAGTLIKKALENGKSVVTANKALLAEKGEELFALAEEKNLFLAYEASVAGAIPVVQTIKDSLAGNKIETIFGILNGTSNYILSEMSSHGTEFDEALKMAQKLGFAEADPTLDIDGFDAAHKLKLLIRLAWGVHYPYEKLSVQGIRNISAMDIAFARSLGYSIKLLGQAGRTHDEIEAAVSPVLIPSSAMLARVDGAFNAIHINGNAVGSLFLHGLGAGSLPTASAVLGDIMSLMKDIYDSTGYVMQKLPLASMAKPEDSVSSWYLRLMVHDTVGVLRDIAGIFAKHSISIAQVIQKKKQENGVPLVFMTHETTVEAMKNALQEIEATKILNCKPVAFRVLELL</sequence>
<dbReference type="PIRSF" id="PIRSF000098">
    <property type="entry name" value="Homoser_dehydrog"/>
    <property type="match status" value="1"/>
</dbReference>
<dbReference type="Pfam" id="PF01842">
    <property type="entry name" value="ACT"/>
    <property type="match status" value="1"/>
</dbReference>
<keyword evidence="9 11" id="KW-0560">Oxidoreductase</keyword>
<dbReference type="NCBIfam" id="NF004976">
    <property type="entry name" value="PRK06349.1"/>
    <property type="match status" value="1"/>
</dbReference>
<dbReference type="Pfam" id="PF03447">
    <property type="entry name" value="NAD_binding_3"/>
    <property type="match status" value="1"/>
</dbReference>
<dbReference type="InterPro" id="IPR001342">
    <property type="entry name" value="HDH_cat"/>
</dbReference>
<evidence type="ECO:0000256" key="8">
    <source>
        <dbReference type="ARBA" id="ARBA00022857"/>
    </source>
</evidence>
<dbReference type="Pfam" id="PF00742">
    <property type="entry name" value="Homoserine_dh"/>
    <property type="match status" value="1"/>
</dbReference>
<dbReference type="SUPFAM" id="SSF55021">
    <property type="entry name" value="ACT-like"/>
    <property type="match status" value="1"/>
</dbReference>
<evidence type="ECO:0000256" key="10">
    <source>
        <dbReference type="ARBA" id="ARBA00023167"/>
    </source>
</evidence>
<dbReference type="InterPro" id="IPR019811">
    <property type="entry name" value="HDH_CS"/>
</dbReference>
<dbReference type="EC" id="1.1.1.3" evidence="4 11"/>
<dbReference type="PANTHER" id="PTHR43331">
    <property type="entry name" value="HOMOSERINE DEHYDROGENASE"/>
    <property type="match status" value="1"/>
</dbReference>
<evidence type="ECO:0000313" key="14">
    <source>
        <dbReference type="EMBL" id="UWX06192.1"/>
    </source>
</evidence>
<keyword evidence="8 11" id="KW-0521">NADP</keyword>
<dbReference type="Gene3D" id="3.30.360.10">
    <property type="entry name" value="Dihydrodipicolinate Reductase, domain 2"/>
    <property type="match status" value="1"/>
</dbReference>
<evidence type="ECO:0000256" key="9">
    <source>
        <dbReference type="ARBA" id="ARBA00023002"/>
    </source>
</evidence>
<dbReference type="PROSITE" id="PS01042">
    <property type="entry name" value="HOMOSER_DHGENASE"/>
    <property type="match status" value="1"/>
</dbReference>
<evidence type="ECO:0000256" key="2">
    <source>
        <dbReference type="ARBA" id="ARBA00005062"/>
    </source>
</evidence>
<comment type="similarity">
    <text evidence="3 12">Belongs to the homoserine dehydrogenase family.</text>
</comment>
<evidence type="ECO:0000256" key="12">
    <source>
        <dbReference type="RuleBase" id="RU004171"/>
    </source>
</evidence>
<name>A0ABY5Y482_9BACT</name>
<organism evidence="14 15">
    <name type="scientific">Taurinivorans muris</name>
    <dbReference type="NCBI Taxonomy" id="2787751"/>
    <lineage>
        <taxon>Bacteria</taxon>
        <taxon>Pseudomonadati</taxon>
        <taxon>Thermodesulfobacteriota</taxon>
        <taxon>Desulfovibrionia</taxon>
        <taxon>Desulfovibrionales</taxon>
        <taxon>Desulfovibrionaceae</taxon>
        <taxon>Taurinivorans</taxon>
    </lineage>
</organism>
<dbReference type="InterPro" id="IPR045865">
    <property type="entry name" value="ACT-like_dom_sf"/>
</dbReference>
<evidence type="ECO:0000256" key="5">
    <source>
        <dbReference type="ARBA" id="ARBA00013376"/>
    </source>
</evidence>
<evidence type="ECO:0000256" key="11">
    <source>
        <dbReference type="RuleBase" id="RU000579"/>
    </source>
</evidence>
<dbReference type="InterPro" id="IPR002912">
    <property type="entry name" value="ACT_dom"/>
</dbReference>
<dbReference type="InterPro" id="IPR036291">
    <property type="entry name" value="NAD(P)-bd_dom_sf"/>
</dbReference>
<accession>A0ABY5Y482</accession>
<feature type="domain" description="ACT" evidence="13">
    <location>
        <begin position="350"/>
        <end position="429"/>
    </location>
</feature>
<dbReference type="InterPro" id="IPR016204">
    <property type="entry name" value="HDH"/>
</dbReference>
<keyword evidence="10 11" id="KW-0486">Methionine biosynthesis</keyword>
<dbReference type="RefSeq" id="WP_334315794.1">
    <property type="nucleotide sequence ID" value="NZ_CP065938.1"/>
</dbReference>